<evidence type="ECO:0000259" key="1">
    <source>
        <dbReference type="Pfam" id="PF14292"/>
    </source>
</evidence>
<dbReference type="Gene3D" id="2.60.40.3620">
    <property type="match status" value="2"/>
</dbReference>
<dbReference type="EMBL" id="FRYK01000001">
    <property type="protein sequence ID" value="SHO72725.1"/>
    <property type="molecule type" value="Genomic_DNA"/>
</dbReference>
<gene>
    <name evidence="2" type="ORF">SAMN05443547_1064</name>
</gene>
<name>A0A1M7ZV20_9FLAO</name>
<dbReference type="Pfam" id="PF14292">
    <property type="entry name" value="SusE"/>
    <property type="match status" value="1"/>
</dbReference>
<dbReference type="Proteomes" id="UP000184611">
    <property type="component" value="Unassembled WGS sequence"/>
</dbReference>
<dbReference type="CDD" id="cd12956">
    <property type="entry name" value="CBM_SusE-F_like"/>
    <property type="match status" value="1"/>
</dbReference>
<reference evidence="3" key="1">
    <citation type="submission" date="2016-12" db="EMBL/GenBank/DDBJ databases">
        <authorList>
            <person name="Varghese N."/>
            <person name="Submissions S."/>
        </authorList>
    </citation>
    <scope>NUCLEOTIDE SEQUENCE [LARGE SCALE GENOMIC DNA]</scope>
    <source>
        <strain evidence="3">DSM 18830</strain>
    </source>
</reference>
<dbReference type="STRING" id="416016.SAMN05443547_1064"/>
<dbReference type="RefSeq" id="WP_073582073.1">
    <property type="nucleotide sequence ID" value="NZ_CBCSEA010000002.1"/>
</dbReference>
<evidence type="ECO:0000313" key="2">
    <source>
        <dbReference type="EMBL" id="SHO72725.1"/>
    </source>
</evidence>
<feature type="domain" description="SusE outer membrane protein" evidence="1">
    <location>
        <begin position="24"/>
        <end position="128"/>
    </location>
</feature>
<accession>A0A1M7ZV20</accession>
<evidence type="ECO:0000313" key="3">
    <source>
        <dbReference type="Proteomes" id="UP000184611"/>
    </source>
</evidence>
<dbReference type="AlphaFoldDB" id="A0A1M7ZV20"/>
<sequence length="364" mass="39092">MKKILKLYTLAFLVIANVSCENDDQTIATAKGGPELLTPLDGSSYVLDPATASSEATTLVWNHADYDVQTAVNYEVEVALAGTDFAEIQSGGTTTNRFIVWTQEALNAVATQAGLTPFTAGDLEIRIKSTLGTNLDLAAYSNVITITVTPYTTETPKLYVIGNFLNASGYGADWTANSTLPALASSGFGQTDFEGYVYMNVSSPEFKLLPTNVNFDGDYGDDGSFSGTLLQTGESNILLSASGYYRITANTDPTVLSYNVEATRWAITGSATPLGWPDNGVVDQDLTYNPTTKKWEIIIPLTAGGNQFKFRANDAWTLNYGDDGNDGTLEFNSGSNLSVSASGTYLVELDLSNPRNYTWTATLQ</sequence>
<dbReference type="InterPro" id="IPR025970">
    <property type="entry name" value="SusE"/>
</dbReference>
<organism evidence="2 3">
    <name type="scientific">Flavobacterium cucumis</name>
    <dbReference type="NCBI Taxonomy" id="416016"/>
    <lineage>
        <taxon>Bacteria</taxon>
        <taxon>Pseudomonadati</taxon>
        <taxon>Bacteroidota</taxon>
        <taxon>Flavobacteriia</taxon>
        <taxon>Flavobacteriales</taxon>
        <taxon>Flavobacteriaceae</taxon>
        <taxon>Flavobacterium</taxon>
    </lineage>
</organism>
<protein>
    <submittedName>
        <fullName evidence="2">SusE outer membrane protein</fullName>
    </submittedName>
</protein>
<proteinExistence type="predicted"/>
<dbReference type="OrthoDB" id="975117at2"/>
<keyword evidence="3" id="KW-1185">Reference proteome</keyword>